<reference evidence="2 3" key="1">
    <citation type="journal article" date="2016" name="Genome Biol. Evol.">
        <title>Comparative Genomic Analyses of the Moraxella catarrhalis Serosensitive and Seroresistant Lineages Demonstrate Their Independent Evolution.</title>
        <authorList>
            <person name="Earl J.P."/>
            <person name="de Vries S.P."/>
            <person name="Ahmed A."/>
            <person name="Powell E."/>
            <person name="Schultz M.P."/>
            <person name="Hermans P.W."/>
            <person name="Hill D.J."/>
            <person name="Zhou Z."/>
            <person name="Constantinidou C.I."/>
            <person name="Hu F.Z."/>
            <person name="Bootsma H.J."/>
            <person name="Ehrlich G.D."/>
        </authorList>
    </citation>
    <scope>NUCLEOTIDE SEQUENCE [LARGE SCALE GENOMIC DNA]</scope>
    <source>
        <strain evidence="2 3">F23</strain>
    </source>
</reference>
<evidence type="ECO:0000256" key="1">
    <source>
        <dbReference type="SAM" id="Phobius"/>
    </source>
</evidence>
<comment type="caution">
    <text evidence="2">The sequence shown here is derived from an EMBL/GenBank/DDBJ whole genome shotgun (WGS) entry which is preliminary data.</text>
</comment>
<keyword evidence="1" id="KW-0812">Transmembrane</keyword>
<dbReference type="AlphaFoldDB" id="A0AB36DNR5"/>
<organism evidence="2 3">
    <name type="scientific">Moraxella catarrhalis</name>
    <name type="common">Branhamella catarrhalis</name>
    <dbReference type="NCBI Taxonomy" id="480"/>
    <lineage>
        <taxon>Bacteria</taxon>
        <taxon>Pseudomonadati</taxon>
        <taxon>Pseudomonadota</taxon>
        <taxon>Gammaproteobacteria</taxon>
        <taxon>Moraxellales</taxon>
        <taxon>Moraxellaceae</taxon>
        <taxon>Moraxella</taxon>
    </lineage>
</organism>
<proteinExistence type="predicted"/>
<dbReference type="Proteomes" id="UP000078295">
    <property type="component" value="Unassembled WGS sequence"/>
</dbReference>
<name>A0AB36DNR5_MORCA</name>
<keyword evidence="1" id="KW-1133">Transmembrane helix</keyword>
<keyword evidence="1" id="KW-0472">Membrane</keyword>
<accession>A0AB36DNR5</accession>
<evidence type="ECO:0000313" key="3">
    <source>
        <dbReference type="Proteomes" id="UP000078295"/>
    </source>
</evidence>
<feature type="transmembrane region" description="Helical" evidence="1">
    <location>
        <begin position="12"/>
        <end position="28"/>
    </location>
</feature>
<dbReference type="EMBL" id="LXHQ01000031">
    <property type="protein sequence ID" value="OAV25305.1"/>
    <property type="molecule type" value="Genomic_DNA"/>
</dbReference>
<sequence length="39" mass="4761">MMIYRQSFNKITALLSSFYAMVLMRYFTRQALFLLEKPH</sequence>
<evidence type="ECO:0000313" key="2">
    <source>
        <dbReference type="EMBL" id="OAV25305.1"/>
    </source>
</evidence>
<protein>
    <submittedName>
        <fullName evidence="2">Uncharacterized protein</fullName>
    </submittedName>
</protein>
<gene>
    <name evidence="2" type="ORF">AO370_1382</name>
</gene>